<sequence length="97" mass="10092">AANVQAGACTKASRILHGVWLLLFAALFPAVLGLIPVAALAGILVHAGAKLIPVATFRPLWREHRGEAVVLVVTALAIVFTDMFMGVLLGIGLAVIK</sequence>
<dbReference type="InterPro" id="IPR001902">
    <property type="entry name" value="SLC26A/SulP_fam"/>
</dbReference>
<feature type="domain" description="SLC26A/SulP transporter" evidence="6">
    <location>
        <begin position="1"/>
        <end position="74"/>
    </location>
</feature>
<dbReference type="GO" id="GO:0055085">
    <property type="term" value="P:transmembrane transport"/>
    <property type="evidence" value="ECO:0007669"/>
    <property type="project" value="InterPro"/>
</dbReference>
<reference evidence="7" key="1">
    <citation type="submission" date="2020-01" db="EMBL/GenBank/DDBJ databases">
        <title>Insect and environment-associated Actinomycetes.</title>
        <authorList>
            <person name="Currrie C."/>
            <person name="Chevrette M."/>
            <person name="Carlson C."/>
            <person name="Stubbendieck R."/>
            <person name="Wendt-Pienkowski E."/>
        </authorList>
    </citation>
    <scope>NUCLEOTIDE SEQUENCE</scope>
    <source>
        <strain evidence="7">SID7499</strain>
    </source>
</reference>
<evidence type="ECO:0000256" key="2">
    <source>
        <dbReference type="ARBA" id="ARBA00022692"/>
    </source>
</evidence>
<name>A0A6G3XEQ3_9ACTN</name>
<evidence type="ECO:0000256" key="3">
    <source>
        <dbReference type="ARBA" id="ARBA00022989"/>
    </source>
</evidence>
<dbReference type="EMBL" id="JAAGMN010006038">
    <property type="protein sequence ID" value="NEE16154.1"/>
    <property type="molecule type" value="Genomic_DNA"/>
</dbReference>
<comment type="subcellular location">
    <subcellularLocation>
        <location evidence="1">Membrane</location>
        <topology evidence="1">Multi-pass membrane protein</topology>
    </subcellularLocation>
</comment>
<gene>
    <name evidence="7" type="ORF">G3M58_58005</name>
</gene>
<feature type="transmembrane region" description="Helical" evidence="5">
    <location>
        <begin position="20"/>
        <end position="47"/>
    </location>
</feature>
<evidence type="ECO:0000256" key="5">
    <source>
        <dbReference type="SAM" id="Phobius"/>
    </source>
</evidence>
<comment type="caution">
    <text evidence="7">The sequence shown here is derived from an EMBL/GenBank/DDBJ whole genome shotgun (WGS) entry which is preliminary data.</text>
</comment>
<feature type="non-terminal residue" evidence="7">
    <location>
        <position position="97"/>
    </location>
</feature>
<accession>A0A6G3XEQ3</accession>
<evidence type="ECO:0000256" key="4">
    <source>
        <dbReference type="ARBA" id="ARBA00023136"/>
    </source>
</evidence>
<dbReference type="Pfam" id="PF00916">
    <property type="entry name" value="Sulfate_transp"/>
    <property type="match status" value="1"/>
</dbReference>
<keyword evidence="2 5" id="KW-0812">Transmembrane</keyword>
<organism evidence="7">
    <name type="scientific">Streptomyces sp. SID7499</name>
    <dbReference type="NCBI Taxonomy" id="2706086"/>
    <lineage>
        <taxon>Bacteria</taxon>
        <taxon>Bacillati</taxon>
        <taxon>Actinomycetota</taxon>
        <taxon>Actinomycetes</taxon>
        <taxon>Kitasatosporales</taxon>
        <taxon>Streptomycetaceae</taxon>
        <taxon>Streptomyces</taxon>
    </lineage>
</organism>
<evidence type="ECO:0000256" key="1">
    <source>
        <dbReference type="ARBA" id="ARBA00004141"/>
    </source>
</evidence>
<dbReference type="AlphaFoldDB" id="A0A6G3XEQ3"/>
<dbReference type="InterPro" id="IPR011547">
    <property type="entry name" value="SLC26A/SulP_dom"/>
</dbReference>
<evidence type="ECO:0000259" key="6">
    <source>
        <dbReference type="Pfam" id="PF00916"/>
    </source>
</evidence>
<dbReference type="GO" id="GO:0016020">
    <property type="term" value="C:membrane"/>
    <property type="evidence" value="ECO:0007669"/>
    <property type="project" value="UniProtKB-SubCell"/>
</dbReference>
<dbReference type="PANTHER" id="PTHR11814">
    <property type="entry name" value="SULFATE TRANSPORTER"/>
    <property type="match status" value="1"/>
</dbReference>
<feature type="non-terminal residue" evidence="7">
    <location>
        <position position="1"/>
    </location>
</feature>
<keyword evidence="3 5" id="KW-1133">Transmembrane helix</keyword>
<proteinExistence type="predicted"/>
<protein>
    <submittedName>
        <fullName evidence="7">SulP family inorganic anion transporter</fullName>
    </submittedName>
</protein>
<evidence type="ECO:0000313" key="7">
    <source>
        <dbReference type="EMBL" id="NEE16154.1"/>
    </source>
</evidence>
<keyword evidence="4 5" id="KW-0472">Membrane</keyword>
<feature type="transmembrane region" description="Helical" evidence="5">
    <location>
        <begin position="68"/>
        <end position="96"/>
    </location>
</feature>